<comment type="caution">
    <text evidence="2">The sequence shown here is derived from an EMBL/GenBank/DDBJ whole genome shotgun (WGS) entry which is preliminary data.</text>
</comment>
<dbReference type="RefSeq" id="XP_067819195.1">
    <property type="nucleotide sequence ID" value="XM_067959399.1"/>
</dbReference>
<keyword evidence="3" id="KW-1185">Reference proteome</keyword>
<reference evidence="2 3" key="1">
    <citation type="journal article" date="2021" name="Genome Biol.">
        <title>AFLAP: assembly-free linkage analysis pipeline using k-mers from genome sequencing data.</title>
        <authorList>
            <person name="Fletcher K."/>
            <person name="Zhang L."/>
            <person name="Gil J."/>
            <person name="Han R."/>
            <person name="Cavanaugh K."/>
            <person name="Michelmore R."/>
        </authorList>
    </citation>
    <scope>NUCLEOTIDE SEQUENCE [LARGE SCALE GENOMIC DNA]</scope>
    <source>
        <strain evidence="2 3">SF5</strain>
    </source>
</reference>
<dbReference type="AlphaFoldDB" id="A0A976FN80"/>
<dbReference type="KEGG" id="blac:94345070"/>
<organism evidence="2 3">
    <name type="scientific">Bremia lactucae</name>
    <name type="common">Lettuce downy mildew</name>
    <dbReference type="NCBI Taxonomy" id="4779"/>
    <lineage>
        <taxon>Eukaryota</taxon>
        <taxon>Sar</taxon>
        <taxon>Stramenopiles</taxon>
        <taxon>Oomycota</taxon>
        <taxon>Peronosporomycetes</taxon>
        <taxon>Peronosporales</taxon>
        <taxon>Peronosporaceae</taxon>
        <taxon>Bremia</taxon>
    </lineage>
</organism>
<evidence type="ECO:0000313" key="3">
    <source>
        <dbReference type="Proteomes" id="UP000294530"/>
    </source>
</evidence>
<evidence type="ECO:0000313" key="2">
    <source>
        <dbReference type="EMBL" id="TDH69696.1"/>
    </source>
</evidence>
<dbReference type="SUPFAM" id="SSF51735">
    <property type="entry name" value="NAD(P)-binding Rossmann-fold domains"/>
    <property type="match status" value="1"/>
</dbReference>
<dbReference type="Proteomes" id="UP000294530">
    <property type="component" value="Unassembled WGS sequence"/>
</dbReference>
<dbReference type="GeneID" id="94345070"/>
<dbReference type="EMBL" id="SHOA02000007">
    <property type="protein sequence ID" value="TDH69696.1"/>
    <property type="molecule type" value="Genomic_DNA"/>
</dbReference>
<gene>
    <name evidence="2" type="ORF">CCR75_001295</name>
</gene>
<accession>A0A976FN80</accession>
<sequence>MPSTKAANVSPATSAATNHHETSASSAASRKRVFTFQKRWLHSLPIVERALFESELTGRVPKALHTPADASSTAAVKDESIATAQNVIVCMLCDDPASKREPTKIWNRLNCRRGRIENHLMSKHPEFMRLLKYKREAEGDVAVQLFLQSLREGRCNLRTEIDTGLYSQLAINASSPLPSGTETSALFKRSYSEYMNVLELHTEGSHRKRFKSSTSSLVSEHATTPTTPLITSVGGTLMPLHQAITEDNSVLYQEALPLSQWQTVFANKLVVVTGGDNNVIAFVATQLWLLGANVLLTFTTMSAVDEFNTKHIGRFPDPSESDKSPRGVMLPMLSSFQSVKTIHEWCTSIASKYQRVDYLINYAESDVVEAFATAEESTRSVSTYVSWLLLSFVDNLIDKRCIDERFLEILCEAMASTCFPDRVPDDESWSLASNGTIVNIASLSEETLLEPLVKRMATKLQSRHVQLNCILLPMQSIAERELVHSEGIATLSHTILFLLSPLSRFVSGSVLRVGG</sequence>
<dbReference type="InterPro" id="IPR036291">
    <property type="entry name" value="NAD(P)-bd_dom_sf"/>
</dbReference>
<name>A0A976FN80_BRELC</name>
<evidence type="ECO:0000256" key="1">
    <source>
        <dbReference type="SAM" id="MobiDB-lite"/>
    </source>
</evidence>
<protein>
    <submittedName>
        <fullName evidence="2">Uncharacterized protein</fullName>
    </submittedName>
</protein>
<dbReference type="Gene3D" id="3.40.50.720">
    <property type="entry name" value="NAD(P)-binding Rossmann-like Domain"/>
    <property type="match status" value="1"/>
</dbReference>
<feature type="region of interest" description="Disordered" evidence="1">
    <location>
        <begin position="1"/>
        <end position="28"/>
    </location>
</feature>
<proteinExistence type="predicted"/>
<dbReference type="OrthoDB" id="128720at2759"/>